<organism evidence="5 6">
    <name type="scientific">Neofusicoccum ribis</name>
    <dbReference type="NCBI Taxonomy" id="45134"/>
    <lineage>
        <taxon>Eukaryota</taxon>
        <taxon>Fungi</taxon>
        <taxon>Dikarya</taxon>
        <taxon>Ascomycota</taxon>
        <taxon>Pezizomycotina</taxon>
        <taxon>Dothideomycetes</taxon>
        <taxon>Dothideomycetes incertae sedis</taxon>
        <taxon>Botryosphaeriales</taxon>
        <taxon>Botryosphaeriaceae</taxon>
        <taxon>Neofusicoccum</taxon>
    </lineage>
</organism>
<keyword evidence="2" id="KW-0521">NADP</keyword>
<name>A0ABR3T001_9PEZI</name>
<evidence type="ECO:0000256" key="1">
    <source>
        <dbReference type="ARBA" id="ARBA00005725"/>
    </source>
</evidence>
<protein>
    <recommendedName>
        <fullName evidence="4">NmrA-like domain-containing protein</fullName>
    </recommendedName>
</protein>
<evidence type="ECO:0000313" key="5">
    <source>
        <dbReference type="EMBL" id="KAL1632900.1"/>
    </source>
</evidence>
<dbReference type="PANTHER" id="PTHR47706">
    <property type="entry name" value="NMRA-LIKE FAMILY PROTEIN"/>
    <property type="match status" value="1"/>
</dbReference>
<dbReference type="Gene3D" id="3.40.50.720">
    <property type="entry name" value="NAD(P)-binding Rossmann-like Domain"/>
    <property type="match status" value="1"/>
</dbReference>
<keyword evidence="6" id="KW-1185">Reference proteome</keyword>
<dbReference type="InterPro" id="IPR036291">
    <property type="entry name" value="NAD(P)-bd_dom_sf"/>
</dbReference>
<dbReference type="EMBL" id="JAJVDC020000025">
    <property type="protein sequence ID" value="KAL1632900.1"/>
    <property type="molecule type" value="Genomic_DNA"/>
</dbReference>
<comment type="caution">
    <text evidence="5">The sequence shown here is derived from an EMBL/GenBank/DDBJ whole genome shotgun (WGS) entry which is preliminary data.</text>
</comment>
<dbReference type="SUPFAM" id="SSF51735">
    <property type="entry name" value="NAD(P)-binding Rossmann-fold domains"/>
    <property type="match status" value="1"/>
</dbReference>
<dbReference type="InterPro" id="IPR051609">
    <property type="entry name" value="NmrA/Isoflavone_reductase-like"/>
</dbReference>
<gene>
    <name evidence="5" type="ORF">SLS56_003185</name>
</gene>
<dbReference type="Proteomes" id="UP001521116">
    <property type="component" value="Unassembled WGS sequence"/>
</dbReference>
<dbReference type="Pfam" id="PF05368">
    <property type="entry name" value="NmrA"/>
    <property type="match status" value="1"/>
</dbReference>
<dbReference type="Gene3D" id="3.90.25.10">
    <property type="entry name" value="UDP-galactose 4-epimerase, domain 1"/>
    <property type="match status" value="1"/>
</dbReference>
<proteinExistence type="inferred from homology"/>
<keyword evidence="3" id="KW-0560">Oxidoreductase</keyword>
<feature type="domain" description="NmrA-like" evidence="4">
    <location>
        <begin position="26"/>
        <end position="281"/>
    </location>
</feature>
<sequence>MLQVSVNLKANQYRLHSQVPNYKMVKVAIAGGTGDVGQTILEVIKDNPSHEVVVLTRKPTDTVLGASAVGVDYTDVDILRRVLEEKNIHTVICALETHSEGGSKAQINLIKASAACTKTKRFIPSAFSIAYPQETFGKDPMFKGYFAAVAELKKTDLQWTVIANGIFLDYFAISRIKSYLKPFPMVIDIENRMAAIPGDGNVPISFTYSFDMAKFVVASLDLDEWPEESRMAGDTLTWNEFVQLAESVTGSKFNVVYDDVEKLKRSEVTALPIYAMVYDLIPKAQFHAMTAMFGLWSQDAKMVSVPPEVNAKFPDIQPLTAKGLLEKYWQSKA</sequence>
<dbReference type="PANTHER" id="PTHR47706:SF4">
    <property type="entry name" value="NMRA-LIKE DOMAIN-CONTAINING PROTEIN"/>
    <property type="match status" value="1"/>
</dbReference>
<dbReference type="InterPro" id="IPR008030">
    <property type="entry name" value="NmrA-like"/>
</dbReference>
<evidence type="ECO:0000313" key="6">
    <source>
        <dbReference type="Proteomes" id="UP001521116"/>
    </source>
</evidence>
<accession>A0ABR3T001</accession>
<comment type="similarity">
    <text evidence="1">Belongs to the NmrA-type oxidoreductase family. Isoflavone reductase subfamily.</text>
</comment>
<evidence type="ECO:0000256" key="2">
    <source>
        <dbReference type="ARBA" id="ARBA00022857"/>
    </source>
</evidence>
<evidence type="ECO:0000259" key="4">
    <source>
        <dbReference type="Pfam" id="PF05368"/>
    </source>
</evidence>
<reference evidence="5 6" key="1">
    <citation type="submission" date="2024-02" db="EMBL/GenBank/DDBJ databases">
        <title>De novo assembly and annotation of 12 fungi associated with fruit tree decline syndrome in Ontario, Canada.</title>
        <authorList>
            <person name="Sulman M."/>
            <person name="Ellouze W."/>
            <person name="Ilyukhin E."/>
        </authorList>
    </citation>
    <scope>NUCLEOTIDE SEQUENCE [LARGE SCALE GENOMIC DNA]</scope>
    <source>
        <strain evidence="5 6">M1-105</strain>
    </source>
</reference>
<evidence type="ECO:0000256" key="3">
    <source>
        <dbReference type="ARBA" id="ARBA00023002"/>
    </source>
</evidence>